<evidence type="ECO:0000256" key="6">
    <source>
        <dbReference type="ARBA" id="ARBA00022741"/>
    </source>
</evidence>
<dbReference type="GO" id="GO:0005524">
    <property type="term" value="F:ATP binding"/>
    <property type="evidence" value="ECO:0007669"/>
    <property type="project" value="UniProtKB-UniRule"/>
</dbReference>
<comment type="similarity">
    <text evidence="2 10">Belongs to the carbohydrate kinase PfkB family.</text>
</comment>
<evidence type="ECO:0000256" key="3">
    <source>
        <dbReference type="ARBA" id="ARBA00012119"/>
    </source>
</evidence>
<keyword evidence="8 10" id="KW-0067">ATP-binding</keyword>
<evidence type="ECO:0000256" key="7">
    <source>
        <dbReference type="ARBA" id="ARBA00022777"/>
    </source>
</evidence>
<dbReference type="InterPro" id="IPR002173">
    <property type="entry name" value="Carboh/pur_kinase_PfkB_CS"/>
</dbReference>
<comment type="function">
    <text evidence="10">ATP dependent phosphorylation of adenosine and other related nucleoside analogs to monophosphate derivatives.</text>
</comment>
<evidence type="ECO:0000313" key="13">
    <source>
        <dbReference type="Proteomes" id="UP000759131"/>
    </source>
</evidence>
<dbReference type="SUPFAM" id="SSF53613">
    <property type="entry name" value="Ribokinase-like"/>
    <property type="match status" value="1"/>
</dbReference>
<keyword evidence="13" id="KW-1185">Reference proteome</keyword>
<keyword evidence="10" id="KW-0460">Magnesium</keyword>
<reference evidence="12" key="1">
    <citation type="submission" date="2020-11" db="EMBL/GenBank/DDBJ databases">
        <authorList>
            <person name="Tran Van P."/>
        </authorList>
    </citation>
    <scope>NUCLEOTIDE SEQUENCE</scope>
</reference>
<keyword evidence="10" id="KW-0539">Nucleus</keyword>
<dbReference type="PROSITE" id="PS00584">
    <property type="entry name" value="PFKB_KINASES_2"/>
    <property type="match status" value="1"/>
</dbReference>
<comment type="pathway">
    <text evidence="1 10">Purine metabolism; AMP biosynthesis via salvage pathway; AMP from adenosine: step 1/1.</text>
</comment>
<dbReference type="PANTHER" id="PTHR45769">
    <property type="entry name" value="ADENOSINE KINASE"/>
    <property type="match status" value="1"/>
</dbReference>
<dbReference type="InterPro" id="IPR011611">
    <property type="entry name" value="PfkB_dom"/>
</dbReference>
<dbReference type="Proteomes" id="UP000759131">
    <property type="component" value="Unassembled WGS sequence"/>
</dbReference>
<keyword evidence="5 10" id="KW-0660">Purine salvage</keyword>
<evidence type="ECO:0000256" key="5">
    <source>
        <dbReference type="ARBA" id="ARBA00022726"/>
    </source>
</evidence>
<evidence type="ECO:0000256" key="1">
    <source>
        <dbReference type="ARBA" id="ARBA00004801"/>
    </source>
</evidence>
<comment type="catalytic activity">
    <reaction evidence="10">
        <text>adenosine + ATP = AMP + ADP + H(+)</text>
        <dbReference type="Rhea" id="RHEA:20824"/>
        <dbReference type="ChEBI" id="CHEBI:15378"/>
        <dbReference type="ChEBI" id="CHEBI:16335"/>
        <dbReference type="ChEBI" id="CHEBI:30616"/>
        <dbReference type="ChEBI" id="CHEBI:456215"/>
        <dbReference type="ChEBI" id="CHEBI:456216"/>
        <dbReference type="EC" id="2.7.1.20"/>
    </reaction>
</comment>
<dbReference type="GO" id="GO:0006144">
    <property type="term" value="P:purine nucleobase metabolic process"/>
    <property type="evidence" value="ECO:0007669"/>
    <property type="project" value="TreeGrafter"/>
</dbReference>
<sequence>CLLFLGASELFDKHFLLSNFMFVEKARVIYTSGHMLPAAPYVSHKCSNTLNDLLPYIDFFFANADEATAFATMKGYPTKDLKEVAKLIAREPKIKYDSPKIPSAYKSGRVVVITQSDKPVLYAKSDSNEVIEYPVIQFKPEQIKDTNGAGDAFTGGFLAMYISGRPLEMSFKCAIYCASECLQQIGSTLPKKMNWK</sequence>
<accession>A0A7R9L921</accession>
<evidence type="ECO:0000259" key="11">
    <source>
        <dbReference type="Pfam" id="PF00294"/>
    </source>
</evidence>
<name>A0A7R9L921_9ACAR</name>
<evidence type="ECO:0000313" key="12">
    <source>
        <dbReference type="EMBL" id="CAD7636028.1"/>
    </source>
</evidence>
<dbReference type="GO" id="GO:0005829">
    <property type="term" value="C:cytosol"/>
    <property type="evidence" value="ECO:0007669"/>
    <property type="project" value="TreeGrafter"/>
</dbReference>
<dbReference type="AlphaFoldDB" id="A0A7R9L921"/>
<organism evidence="12">
    <name type="scientific">Medioppia subpectinata</name>
    <dbReference type="NCBI Taxonomy" id="1979941"/>
    <lineage>
        <taxon>Eukaryota</taxon>
        <taxon>Metazoa</taxon>
        <taxon>Ecdysozoa</taxon>
        <taxon>Arthropoda</taxon>
        <taxon>Chelicerata</taxon>
        <taxon>Arachnida</taxon>
        <taxon>Acari</taxon>
        <taxon>Acariformes</taxon>
        <taxon>Sarcoptiformes</taxon>
        <taxon>Oribatida</taxon>
        <taxon>Brachypylina</taxon>
        <taxon>Oppioidea</taxon>
        <taxon>Oppiidae</taxon>
        <taxon>Medioppia</taxon>
    </lineage>
</organism>
<dbReference type="GO" id="GO:0006166">
    <property type="term" value="P:purine ribonucleoside salvage"/>
    <property type="evidence" value="ECO:0007669"/>
    <property type="project" value="UniProtKB-KW"/>
</dbReference>
<dbReference type="GO" id="GO:0004001">
    <property type="term" value="F:adenosine kinase activity"/>
    <property type="evidence" value="ECO:0007669"/>
    <property type="project" value="UniProtKB-UniRule"/>
</dbReference>
<evidence type="ECO:0000256" key="2">
    <source>
        <dbReference type="ARBA" id="ARBA00010688"/>
    </source>
</evidence>
<dbReference type="EMBL" id="CAJPIZ010018252">
    <property type="protein sequence ID" value="CAG2116458.1"/>
    <property type="molecule type" value="Genomic_DNA"/>
</dbReference>
<dbReference type="GO" id="GO:0005634">
    <property type="term" value="C:nucleus"/>
    <property type="evidence" value="ECO:0007669"/>
    <property type="project" value="UniProtKB-SubCell"/>
</dbReference>
<feature type="domain" description="Carbohydrate kinase PfkB" evidence="11">
    <location>
        <begin position="47"/>
        <end position="190"/>
    </location>
</feature>
<dbReference type="OrthoDB" id="432447at2759"/>
<gene>
    <name evidence="12" type="ORF">OSB1V03_LOCUS16417</name>
</gene>
<evidence type="ECO:0000256" key="4">
    <source>
        <dbReference type="ARBA" id="ARBA00022679"/>
    </source>
</evidence>
<keyword evidence="6 10" id="KW-0547">Nucleotide-binding</keyword>
<proteinExistence type="inferred from homology"/>
<dbReference type="EMBL" id="OC872827">
    <property type="protein sequence ID" value="CAD7636028.1"/>
    <property type="molecule type" value="Genomic_DNA"/>
</dbReference>
<evidence type="ECO:0000256" key="8">
    <source>
        <dbReference type="ARBA" id="ARBA00022840"/>
    </source>
</evidence>
<comment type="subcellular location">
    <subcellularLocation>
        <location evidence="10">Nucleus</location>
    </subcellularLocation>
</comment>
<dbReference type="GO" id="GO:0044209">
    <property type="term" value="P:AMP salvage"/>
    <property type="evidence" value="ECO:0007669"/>
    <property type="project" value="UniProtKB-UniRule"/>
</dbReference>
<dbReference type="PANTHER" id="PTHR45769:SF3">
    <property type="entry name" value="ADENOSINE KINASE"/>
    <property type="match status" value="1"/>
</dbReference>
<feature type="active site" description="Proton acceptor" evidence="9">
    <location>
        <position position="151"/>
    </location>
</feature>
<keyword evidence="7 10" id="KW-0418">Kinase</keyword>
<dbReference type="UniPathway" id="UPA00588">
    <property type="reaction ID" value="UER00659"/>
</dbReference>
<protein>
    <recommendedName>
        <fullName evidence="3 10">Adenosine kinase</fullName>
        <shortName evidence="10">AK</shortName>
        <ecNumber evidence="3 10">2.7.1.20</ecNumber>
    </recommendedName>
    <alternativeName>
        <fullName evidence="10">Adenosine 5'-phosphotransferase</fullName>
    </alternativeName>
</protein>
<evidence type="ECO:0000256" key="9">
    <source>
        <dbReference type="PIRSR" id="PIRSR601805-1"/>
    </source>
</evidence>
<dbReference type="InterPro" id="IPR001805">
    <property type="entry name" value="Adenokinase"/>
</dbReference>
<dbReference type="EC" id="2.7.1.20" evidence="3 10"/>
<dbReference type="InterPro" id="IPR029056">
    <property type="entry name" value="Ribokinase-like"/>
</dbReference>
<dbReference type="Pfam" id="PF00294">
    <property type="entry name" value="PfkB"/>
    <property type="match status" value="1"/>
</dbReference>
<evidence type="ECO:0000256" key="10">
    <source>
        <dbReference type="RuleBase" id="RU368116"/>
    </source>
</evidence>
<dbReference type="Gene3D" id="3.40.1190.20">
    <property type="match status" value="1"/>
</dbReference>
<feature type="non-terminal residue" evidence="12">
    <location>
        <position position="1"/>
    </location>
</feature>
<keyword evidence="4 10" id="KW-0808">Transferase</keyword>
<comment type="subunit">
    <text evidence="10">Monomer.</text>
</comment>
<comment type="cofactor">
    <cofactor evidence="10">
        <name>Mg(2+)</name>
        <dbReference type="ChEBI" id="CHEBI:18420"/>
    </cofactor>
    <text evidence="10">Binds 3 Mg(2+) ions per subunit.</text>
</comment>